<accession>A0ACA9K8X6</accession>
<evidence type="ECO:0000313" key="2">
    <source>
        <dbReference type="Proteomes" id="UP000789920"/>
    </source>
</evidence>
<gene>
    <name evidence="1" type="ORF">RPERSI_LOCUS73</name>
</gene>
<dbReference type="EMBL" id="CAJVQC010000048">
    <property type="protein sequence ID" value="CAG8459043.1"/>
    <property type="molecule type" value="Genomic_DNA"/>
</dbReference>
<keyword evidence="2" id="KW-1185">Reference proteome</keyword>
<proteinExistence type="predicted"/>
<comment type="caution">
    <text evidence="1">The sequence shown here is derived from an EMBL/GenBank/DDBJ whole genome shotgun (WGS) entry which is preliminary data.</text>
</comment>
<dbReference type="Proteomes" id="UP000789920">
    <property type="component" value="Unassembled WGS sequence"/>
</dbReference>
<protein>
    <submittedName>
        <fullName evidence="1">26619_t:CDS:1</fullName>
    </submittedName>
</protein>
<sequence length="705" mass="79791">MSSVSAYSRNLNKNIPSYDHMISWTRESVKLYDTIGIKNANIPTGEGIKEIVFNNQSRSAAIFLSNGTKNTENLNTPGDLDSDRLSQVDKLISDAHASKNDIFNLKEGEEDQQTVNDYFKISKEMKNKQRDNVDNNFEETDKLLSDSRHQSINEEADALLRDSHLSTNVAVNTLQVQAENNGESVESMLHNQPSINIEEVELLPDSYSSINVAVNTSQTVSTNNHISLENEYATDNQESFIQLDSSQSPISLQDNISDEQNSLIITKHEPISTDKSNRELVNEGSSEIRRVKGMPKNFASQDLGKISEMFSQPIDQYFKKEVFEVSMKPEPFPKIMEMVEIKLKADFFHNASEVEYNFLVKELLGTSKMLNLDAPKVVLIARENFIKILRVIEQKEKEIAIDDDEEPSNSSTEIGIHESVQNSSFDIEKDSTLPINNQISNDSGDLISIPSSLREKKNQSSIIFEITKRDEMQGLETNTQESIQHADTLSDEYSNTDEENDELNFDAALTLMHEAKETSKFTDWYQFKINAKFKAAKKDERFNKNSSSNKKEKERMEYTISELSDADPDKYKSISSNTNIAAEESQASGRLQNSNKMMNLSQTSNDLEFGEENEYEHTNTNQDVDVREVNVFSISSDLTEDSLTSVDEILKLSITQSDNPSKKMNPDIINAKSIVESNRNNVFSISSIINNQQEIYTSNINEQNL</sequence>
<name>A0ACA9K8X6_9GLOM</name>
<organism evidence="1 2">
    <name type="scientific">Racocetra persica</name>
    <dbReference type="NCBI Taxonomy" id="160502"/>
    <lineage>
        <taxon>Eukaryota</taxon>
        <taxon>Fungi</taxon>
        <taxon>Fungi incertae sedis</taxon>
        <taxon>Mucoromycota</taxon>
        <taxon>Glomeromycotina</taxon>
        <taxon>Glomeromycetes</taxon>
        <taxon>Diversisporales</taxon>
        <taxon>Gigasporaceae</taxon>
        <taxon>Racocetra</taxon>
    </lineage>
</organism>
<evidence type="ECO:0000313" key="1">
    <source>
        <dbReference type="EMBL" id="CAG8459043.1"/>
    </source>
</evidence>
<reference evidence="1" key="1">
    <citation type="submission" date="2021-06" db="EMBL/GenBank/DDBJ databases">
        <authorList>
            <person name="Kallberg Y."/>
            <person name="Tangrot J."/>
            <person name="Rosling A."/>
        </authorList>
    </citation>
    <scope>NUCLEOTIDE SEQUENCE</scope>
    <source>
        <strain evidence="1">MA461A</strain>
    </source>
</reference>